<protein>
    <submittedName>
        <fullName evidence="5">ABC-2 type transport system ATP-binding protein</fullName>
    </submittedName>
</protein>
<dbReference type="STRING" id="408657.SAMN04487995_5869"/>
<evidence type="ECO:0000313" key="6">
    <source>
        <dbReference type="Proteomes" id="UP000199532"/>
    </source>
</evidence>
<sequence>MIHVDGVSFGYSSNKLLFENLSLKLHPGNIYGLLGKNGAGKSSLLRNIAGLLYPIAGRIEIDGCEPRKRQPSFLQDFFLIPEEIHLPSVTVEKYIETLSPFYPNFDESQFRKYLREFDMPEGNKITDLSYGQKKKVLISFGLATNTKHLIMDEPTNGLDIPSKSQFRKVVSSALDPHRIILISTHQVRDLDNLIDSIIILDDSKILVHHSLDEISEKLRFTTLVTAEDDNRVLYSEPSLKGYTVVMENWEQEESRVDLERLFNAVMNNPARIRKIFHRP</sequence>
<dbReference type="CDD" id="cd03230">
    <property type="entry name" value="ABC_DR_subfamily_A"/>
    <property type="match status" value="1"/>
</dbReference>
<dbReference type="PROSITE" id="PS50893">
    <property type="entry name" value="ABC_TRANSPORTER_2"/>
    <property type="match status" value="1"/>
</dbReference>
<dbReference type="GO" id="GO:0016887">
    <property type="term" value="F:ATP hydrolysis activity"/>
    <property type="evidence" value="ECO:0007669"/>
    <property type="project" value="InterPro"/>
</dbReference>
<dbReference type="PANTHER" id="PTHR42939">
    <property type="entry name" value="ABC TRANSPORTER ATP-BINDING PROTEIN ALBC-RELATED"/>
    <property type="match status" value="1"/>
</dbReference>
<accession>A0A1H7AVX9</accession>
<dbReference type="SMART" id="SM00382">
    <property type="entry name" value="AAA"/>
    <property type="match status" value="1"/>
</dbReference>
<keyword evidence="6" id="KW-1185">Reference proteome</keyword>
<evidence type="ECO:0000259" key="4">
    <source>
        <dbReference type="PROSITE" id="PS50893"/>
    </source>
</evidence>
<keyword evidence="1" id="KW-0813">Transport</keyword>
<dbReference type="OrthoDB" id="9808363at2"/>
<dbReference type="GO" id="GO:0005524">
    <property type="term" value="F:ATP binding"/>
    <property type="evidence" value="ECO:0007669"/>
    <property type="project" value="UniProtKB-KW"/>
</dbReference>
<dbReference type="InterPro" id="IPR003439">
    <property type="entry name" value="ABC_transporter-like_ATP-bd"/>
</dbReference>
<reference evidence="5 6" key="1">
    <citation type="submission" date="2016-10" db="EMBL/GenBank/DDBJ databases">
        <authorList>
            <person name="de Groot N.N."/>
        </authorList>
    </citation>
    <scope>NUCLEOTIDE SEQUENCE [LARGE SCALE GENOMIC DNA]</scope>
    <source>
        <strain evidence="5 6">DSM 19938</strain>
    </source>
</reference>
<dbReference type="SUPFAM" id="SSF52540">
    <property type="entry name" value="P-loop containing nucleoside triphosphate hydrolases"/>
    <property type="match status" value="1"/>
</dbReference>
<organism evidence="5 6">
    <name type="scientific">Dyadobacter koreensis</name>
    <dbReference type="NCBI Taxonomy" id="408657"/>
    <lineage>
        <taxon>Bacteria</taxon>
        <taxon>Pseudomonadati</taxon>
        <taxon>Bacteroidota</taxon>
        <taxon>Cytophagia</taxon>
        <taxon>Cytophagales</taxon>
        <taxon>Spirosomataceae</taxon>
        <taxon>Dyadobacter</taxon>
    </lineage>
</organism>
<dbReference type="Pfam" id="PF00005">
    <property type="entry name" value="ABC_tran"/>
    <property type="match status" value="1"/>
</dbReference>
<feature type="domain" description="ABC transporter" evidence="4">
    <location>
        <begin position="2"/>
        <end position="227"/>
    </location>
</feature>
<dbReference type="AlphaFoldDB" id="A0A1H7AVX9"/>
<dbReference type="RefSeq" id="WP_090341701.1">
    <property type="nucleotide sequence ID" value="NZ_FNXY01000011.1"/>
</dbReference>
<proteinExistence type="predicted"/>
<dbReference type="InterPro" id="IPR003593">
    <property type="entry name" value="AAA+_ATPase"/>
</dbReference>
<keyword evidence="3 5" id="KW-0067">ATP-binding</keyword>
<dbReference type="Proteomes" id="UP000199532">
    <property type="component" value="Unassembled WGS sequence"/>
</dbReference>
<evidence type="ECO:0000256" key="3">
    <source>
        <dbReference type="ARBA" id="ARBA00022840"/>
    </source>
</evidence>
<keyword evidence="2" id="KW-0547">Nucleotide-binding</keyword>
<evidence type="ECO:0000313" key="5">
    <source>
        <dbReference type="EMBL" id="SEJ68057.1"/>
    </source>
</evidence>
<dbReference type="EMBL" id="FNXY01000011">
    <property type="protein sequence ID" value="SEJ68057.1"/>
    <property type="molecule type" value="Genomic_DNA"/>
</dbReference>
<dbReference type="PANTHER" id="PTHR42939:SF1">
    <property type="entry name" value="ABC TRANSPORTER ATP-BINDING PROTEIN ALBC-RELATED"/>
    <property type="match status" value="1"/>
</dbReference>
<name>A0A1H7AVX9_9BACT</name>
<gene>
    <name evidence="5" type="ORF">SAMN04487995_5869</name>
</gene>
<dbReference type="InterPro" id="IPR027417">
    <property type="entry name" value="P-loop_NTPase"/>
</dbReference>
<dbReference type="InterPro" id="IPR051782">
    <property type="entry name" value="ABC_Transporter_VariousFunc"/>
</dbReference>
<evidence type="ECO:0000256" key="2">
    <source>
        <dbReference type="ARBA" id="ARBA00022741"/>
    </source>
</evidence>
<dbReference type="Gene3D" id="3.40.50.300">
    <property type="entry name" value="P-loop containing nucleotide triphosphate hydrolases"/>
    <property type="match status" value="1"/>
</dbReference>
<evidence type="ECO:0000256" key="1">
    <source>
        <dbReference type="ARBA" id="ARBA00022448"/>
    </source>
</evidence>